<dbReference type="InterPro" id="IPR011006">
    <property type="entry name" value="CheY-like_superfamily"/>
</dbReference>
<organism evidence="1 2">
    <name type="scientific">Ramlibacter aurantiacus</name>
    <dbReference type="NCBI Taxonomy" id="2801330"/>
    <lineage>
        <taxon>Bacteria</taxon>
        <taxon>Pseudomonadati</taxon>
        <taxon>Pseudomonadota</taxon>
        <taxon>Betaproteobacteria</taxon>
        <taxon>Burkholderiales</taxon>
        <taxon>Comamonadaceae</taxon>
        <taxon>Ramlibacter</taxon>
    </lineage>
</organism>
<evidence type="ECO:0000313" key="2">
    <source>
        <dbReference type="Proteomes" id="UP000613011"/>
    </source>
</evidence>
<reference evidence="1" key="1">
    <citation type="submission" date="2021-01" db="EMBL/GenBank/DDBJ databases">
        <title>Ramlibacter sp. strain AW1 16S ribosomal RNA gene Genome sequencing and assembly.</title>
        <authorList>
            <person name="Kang M."/>
        </authorList>
    </citation>
    <scope>NUCLEOTIDE SEQUENCE</scope>
    <source>
        <strain evidence="1">AW1</strain>
    </source>
</reference>
<protein>
    <recommendedName>
        <fullName evidence="3">Response regulator</fullName>
    </recommendedName>
</protein>
<gene>
    <name evidence="1" type="ORF">JI739_14770</name>
</gene>
<accession>A0A936ZIN6</accession>
<comment type="caution">
    <text evidence="1">The sequence shown here is derived from an EMBL/GenBank/DDBJ whole genome shotgun (WGS) entry which is preliminary data.</text>
</comment>
<dbReference type="EMBL" id="JAEQNA010000005">
    <property type="protein sequence ID" value="MBL0421617.1"/>
    <property type="molecule type" value="Genomic_DNA"/>
</dbReference>
<dbReference type="AlphaFoldDB" id="A0A936ZIN6"/>
<dbReference type="Gene3D" id="3.40.50.2300">
    <property type="match status" value="1"/>
</dbReference>
<name>A0A936ZIN6_9BURK</name>
<dbReference type="Proteomes" id="UP000613011">
    <property type="component" value="Unassembled WGS sequence"/>
</dbReference>
<evidence type="ECO:0008006" key="3">
    <source>
        <dbReference type="Google" id="ProtNLM"/>
    </source>
</evidence>
<evidence type="ECO:0000313" key="1">
    <source>
        <dbReference type="EMBL" id="MBL0421617.1"/>
    </source>
</evidence>
<dbReference type="SUPFAM" id="SSF52172">
    <property type="entry name" value="CheY-like"/>
    <property type="match status" value="1"/>
</dbReference>
<keyword evidence="2" id="KW-1185">Reference proteome</keyword>
<sequence>MPDRPDTPFAVLYLHDGHEAAACATADILTMHGYTVHTARPGEEWKQALATFVPDCVLLELPAGQATQVCRSLRNHAGCERSRFIAVCDDGDEAALQGEGIARVLPSRASTRELLRALRP</sequence>
<proteinExistence type="predicted"/>